<sequence length="175" mass="18477">MRCVAFLRNVNQGQRGHPSTADILAGFADAGCPDAVPFQSNGTVVFEADDPDDVIETVVASIAARTGLDRDGFWLPLEELVGVVDAHGATSDPRRFEFTVHGGGTIDIGDAGVVEAAAYRRCEIVGSGPGWTLTRNQREGEGNATPVIEQLTGGRASSRGLPTLVRLVDRFAPES</sequence>
<comment type="caution">
    <text evidence="1">The sequence shown here is derived from an EMBL/GenBank/DDBJ whole genome shotgun (WGS) entry which is preliminary data.</text>
</comment>
<dbReference type="EMBL" id="JABACI010000001">
    <property type="protein sequence ID" value="NLP82805.1"/>
    <property type="molecule type" value="Genomic_DNA"/>
</dbReference>
<dbReference type="Pfam" id="PF08002">
    <property type="entry name" value="DUF1697"/>
    <property type="match status" value="1"/>
</dbReference>
<proteinExistence type="predicted"/>
<dbReference type="Proteomes" id="UP001429745">
    <property type="component" value="Unassembled WGS sequence"/>
</dbReference>
<dbReference type="Gene3D" id="3.30.70.1280">
    <property type="entry name" value="SP0830-like domains"/>
    <property type="match status" value="1"/>
</dbReference>
<keyword evidence="2" id="KW-1185">Reference proteome</keyword>
<accession>A0ABX1K7Z7</accession>
<name>A0ABX1K7Z7_9MICO</name>
<reference evidence="1 2" key="1">
    <citation type="submission" date="2020-04" db="EMBL/GenBank/DDBJ databases">
        <title>CFH 90308 Microbacterium sp.</title>
        <authorList>
            <person name="Nie G."/>
            <person name="Ming H."/>
            <person name="Xia T."/>
        </authorList>
    </citation>
    <scope>NUCLEOTIDE SEQUENCE [LARGE SCALE GENOMIC DNA]</scope>
    <source>
        <strain evidence="1 2">CFH 90308</strain>
    </source>
</reference>
<gene>
    <name evidence="1" type="ORF">HF576_03000</name>
</gene>
<protein>
    <submittedName>
        <fullName evidence="1">DUF1697 domain-containing protein</fullName>
    </submittedName>
</protein>
<evidence type="ECO:0000313" key="1">
    <source>
        <dbReference type="EMBL" id="NLP82805.1"/>
    </source>
</evidence>
<organism evidence="1 2">
    <name type="scientific">Microbacterium salsuginis</name>
    <dbReference type="NCBI Taxonomy" id="2722803"/>
    <lineage>
        <taxon>Bacteria</taxon>
        <taxon>Bacillati</taxon>
        <taxon>Actinomycetota</taxon>
        <taxon>Actinomycetes</taxon>
        <taxon>Micrococcales</taxon>
        <taxon>Microbacteriaceae</taxon>
        <taxon>Microbacterium</taxon>
    </lineage>
</organism>
<dbReference type="RefSeq" id="WP_168911280.1">
    <property type="nucleotide sequence ID" value="NZ_JABACI010000001.1"/>
</dbReference>
<dbReference type="SUPFAM" id="SSF160379">
    <property type="entry name" value="SP0830-like"/>
    <property type="match status" value="1"/>
</dbReference>
<evidence type="ECO:0000313" key="2">
    <source>
        <dbReference type="Proteomes" id="UP001429745"/>
    </source>
</evidence>
<dbReference type="InterPro" id="IPR012545">
    <property type="entry name" value="DUF1697"/>
</dbReference>